<keyword evidence="9" id="KW-1185">Reference proteome</keyword>
<evidence type="ECO:0000313" key="8">
    <source>
        <dbReference type="EMBL" id="EFV45370.1"/>
    </source>
</evidence>
<keyword evidence="2" id="KW-1003">Cell membrane</keyword>
<dbReference type="Pfam" id="PF13396">
    <property type="entry name" value="PLDc_N"/>
    <property type="match status" value="1"/>
</dbReference>
<proteinExistence type="predicted"/>
<evidence type="ECO:0000313" key="9">
    <source>
        <dbReference type="Proteomes" id="UP000006034"/>
    </source>
</evidence>
<keyword evidence="5 6" id="KW-0472">Membrane</keyword>
<organism evidence="8 9">
    <name type="scientific">Bilophila wadsworthia (strain 3_1_6)</name>
    <dbReference type="NCBI Taxonomy" id="563192"/>
    <lineage>
        <taxon>Bacteria</taxon>
        <taxon>Pseudomonadati</taxon>
        <taxon>Thermodesulfobacteriota</taxon>
        <taxon>Desulfovibrionia</taxon>
        <taxon>Desulfovibrionales</taxon>
        <taxon>Desulfovibrionaceae</taxon>
        <taxon>Bilophila</taxon>
    </lineage>
</organism>
<reference evidence="8 9" key="1">
    <citation type="submission" date="2010-10" db="EMBL/GenBank/DDBJ databases">
        <authorList>
            <consortium name="The Broad Institute Genome Sequencing Platform"/>
            <person name="Ward D."/>
            <person name="Earl A."/>
            <person name="Feldgarden M."/>
            <person name="Young S.K."/>
            <person name="Gargeya S."/>
            <person name="Zeng Q."/>
            <person name="Alvarado L."/>
            <person name="Berlin A."/>
            <person name="Bochicchio J."/>
            <person name="Chapman S.B."/>
            <person name="Chen Z."/>
            <person name="Freedman E."/>
            <person name="Gellesch M."/>
            <person name="Goldberg J."/>
            <person name="Griggs A."/>
            <person name="Gujja S."/>
            <person name="Heilman E."/>
            <person name="Heiman D."/>
            <person name="Howarth C."/>
            <person name="Mehta T."/>
            <person name="Neiman D."/>
            <person name="Pearson M."/>
            <person name="Roberts A."/>
            <person name="Saif S."/>
            <person name="Shea T."/>
            <person name="Shenoy N."/>
            <person name="Sisk P."/>
            <person name="Stolte C."/>
            <person name="Sykes S."/>
            <person name="White J."/>
            <person name="Yandava C."/>
            <person name="Allen-Vercoe E."/>
            <person name="Sibley C."/>
            <person name="Ambrose C.E."/>
            <person name="Strauss J."/>
            <person name="Daigneault M."/>
            <person name="Haas B."/>
            <person name="Nusbaum C."/>
            <person name="Birren B."/>
        </authorList>
    </citation>
    <scope>NUCLEOTIDE SEQUENCE [LARGE SCALE GENOMIC DNA]</scope>
    <source>
        <strain evidence="8 9">3_1_6</strain>
    </source>
</reference>
<dbReference type="AlphaFoldDB" id="E5Y3R2"/>
<dbReference type="Proteomes" id="UP000006034">
    <property type="component" value="Unassembled WGS sequence"/>
</dbReference>
<dbReference type="OrthoDB" id="5348497at2"/>
<name>E5Y3R2_BILW3</name>
<comment type="subcellular location">
    <subcellularLocation>
        <location evidence="1">Cell membrane</location>
        <topology evidence="1">Multi-pass membrane protein</topology>
    </subcellularLocation>
</comment>
<dbReference type="EMBL" id="ADCP02000001">
    <property type="protein sequence ID" value="EFV45370.1"/>
    <property type="molecule type" value="Genomic_DNA"/>
</dbReference>
<feature type="transmembrane region" description="Helical" evidence="6">
    <location>
        <begin position="41"/>
        <end position="60"/>
    </location>
</feature>
<reference evidence="8 9" key="2">
    <citation type="submission" date="2013-04" db="EMBL/GenBank/DDBJ databases">
        <title>The Genome Sequence of Bilophila wadsworthia 3_1_6.</title>
        <authorList>
            <consortium name="The Broad Institute Genomics Platform"/>
            <person name="Earl A."/>
            <person name="Ward D."/>
            <person name="Feldgarden M."/>
            <person name="Gevers D."/>
            <person name="Sibley C."/>
            <person name="Strauss J."/>
            <person name="Allen-Vercoe E."/>
            <person name="Walker B."/>
            <person name="Young S."/>
            <person name="Zeng Q."/>
            <person name="Gargeya S."/>
            <person name="Fitzgerald M."/>
            <person name="Haas B."/>
            <person name="Abouelleil A."/>
            <person name="Allen A.W."/>
            <person name="Alvarado L."/>
            <person name="Arachchi H.M."/>
            <person name="Berlin A.M."/>
            <person name="Chapman S.B."/>
            <person name="Gainer-Dewar J."/>
            <person name="Goldberg J."/>
            <person name="Griggs A."/>
            <person name="Gujja S."/>
            <person name="Hansen M."/>
            <person name="Howarth C."/>
            <person name="Imamovic A."/>
            <person name="Ireland A."/>
            <person name="Larimer J."/>
            <person name="McCowan C."/>
            <person name="Murphy C."/>
            <person name="Pearson M."/>
            <person name="Poon T.W."/>
            <person name="Priest M."/>
            <person name="Roberts A."/>
            <person name="Saif S."/>
            <person name="Shea T."/>
            <person name="Sisk P."/>
            <person name="Sykes S."/>
            <person name="Wortman J."/>
            <person name="Nusbaum C."/>
            <person name="Birren B."/>
        </authorList>
    </citation>
    <scope>NUCLEOTIDE SEQUENCE [LARGE SCALE GENOMIC DNA]</scope>
    <source>
        <strain evidence="8 9">3_1_6</strain>
    </source>
</reference>
<dbReference type="InterPro" id="IPR027379">
    <property type="entry name" value="CLS_N"/>
</dbReference>
<dbReference type="GeneID" id="78085958"/>
<keyword evidence="4 6" id="KW-1133">Transmembrane helix</keyword>
<feature type="domain" description="Cardiolipin synthase N-terminal" evidence="7">
    <location>
        <begin position="19"/>
        <end position="61"/>
    </location>
</feature>
<dbReference type="RefSeq" id="WP_005025303.1">
    <property type="nucleotide sequence ID" value="NZ_KE150238.1"/>
</dbReference>
<gene>
    <name evidence="8" type="ORF">HMPREF0179_00823</name>
</gene>
<evidence type="ECO:0000256" key="1">
    <source>
        <dbReference type="ARBA" id="ARBA00004651"/>
    </source>
</evidence>
<dbReference type="GO" id="GO:0005886">
    <property type="term" value="C:plasma membrane"/>
    <property type="evidence" value="ECO:0007669"/>
    <property type="project" value="UniProtKB-SubCell"/>
</dbReference>
<comment type="caution">
    <text evidence="8">The sequence shown here is derived from an EMBL/GenBank/DDBJ whole genome shotgun (WGS) entry which is preliminary data.</text>
</comment>
<protein>
    <recommendedName>
        <fullName evidence="7">Cardiolipin synthase N-terminal domain-containing protein</fullName>
    </recommendedName>
</protein>
<evidence type="ECO:0000259" key="7">
    <source>
        <dbReference type="Pfam" id="PF13396"/>
    </source>
</evidence>
<sequence>MSLFSLEWWQIALLFLPALLNLWGIWHAFNHTFETPLERVLWMVACVFVPVLGGVAYVLFGWRRAH</sequence>
<feature type="transmembrane region" description="Helical" evidence="6">
    <location>
        <begin position="12"/>
        <end position="29"/>
    </location>
</feature>
<dbReference type="STRING" id="563192.HMPREF0179_00823"/>
<evidence type="ECO:0000256" key="3">
    <source>
        <dbReference type="ARBA" id="ARBA00022692"/>
    </source>
</evidence>
<accession>E5Y3R2</accession>
<evidence type="ECO:0000256" key="5">
    <source>
        <dbReference type="ARBA" id="ARBA00023136"/>
    </source>
</evidence>
<keyword evidence="3 6" id="KW-0812">Transmembrane</keyword>
<evidence type="ECO:0000256" key="6">
    <source>
        <dbReference type="SAM" id="Phobius"/>
    </source>
</evidence>
<evidence type="ECO:0000256" key="2">
    <source>
        <dbReference type="ARBA" id="ARBA00022475"/>
    </source>
</evidence>
<dbReference type="eggNOG" id="ENOG5033FK9">
    <property type="taxonomic scope" value="Bacteria"/>
</dbReference>
<evidence type="ECO:0000256" key="4">
    <source>
        <dbReference type="ARBA" id="ARBA00022989"/>
    </source>
</evidence>
<dbReference type="HOGENOM" id="CLU_176001_7_0_7"/>